<organism evidence="2 3">
    <name type="scientific">Meloidogyne enterolobii</name>
    <name type="common">Root-knot nematode worm</name>
    <name type="synonym">Meloidogyne mayaguensis</name>
    <dbReference type="NCBI Taxonomy" id="390850"/>
    <lineage>
        <taxon>Eukaryota</taxon>
        <taxon>Metazoa</taxon>
        <taxon>Ecdysozoa</taxon>
        <taxon>Nematoda</taxon>
        <taxon>Chromadorea</taxon>
        <taxon>Rhabditida</taxon>
        <taxon>Tylenchina</taxon>
        <taxon>Tylenchomorpha</taxon>
        <taxon>Tylenchoidea</taxon>
        <taxon>Meloidogynidae</taxon>
        <taxon>Meloidogyninae</taxon>
        <taxon>Meloidogyne</taxon>
    </lineage>
</organism>
<reference evidence="2 3" key="1">
    <citation type="submission" date="2020-08" db="EMBL/GenBank/DDBJ databases">
        <authorList>
            <person name="Koutsovoulos G."/>
            <person name="Danchin GJ E."/>
        </authorList>
    </citation>
    <scope>NUCLEOTIDE SEQUENCE [LARGE SCALE GENOMIC DNA]</scope>
</reference>
<proteinExistence type="predicted"/>
<dbReference type="SUPFAM" id="SSF53474">
    <property type="entry name" value="alpha/beta-Hydrolases"/>
    <property type="match status" value="1"/>
</dbReference>
<feature type="transmembrane region" description="Helical" evidence="1">
    <location>
        <begin position="98"/>
        <end position="117"/>
    </location>
</feature>
<dbReference type="EMBL" id="CAJEWN010000161">
    <property type="protein sequence ID" value="CAD2170006.1"/>
    <property type="molecule type" value="Genomic_DNA"/>
</dbReference>
<protein>
    <submittedName>
        <fullName evidence="2">Uncharacterized protein</fullName>
    </submittedName>
</protein>
<evidence type="ECO:0000256" key="1">
    <source>
        <dbReference type="SAM" id="Phobius"/>
    </source>
</evidence>
<sequence>MSRLLTKMIANFVTTGDPSTGNFTWASNTNESLYYTSLDLPPKIVRGAIHSPSPSFWNDEVQMLAKYQLADAVSRANEQAASELTWEERMQLRAYKRAWYALWVFVFAIAVIIWLIIVCAVCHWSRTHSDKAYDNIVIER</sequence>
<keyword evidence="1" id="KW-1133">Transmembrane helix</keyword>
<evidence type="ECO:0000313" key="3">
    <source>
        <dbReference type="Proteomes" id="UP000580250"/>
    </source>
</evidence>
<dbReference type="AlphaFoldDB" id="A0A6V7V4V5"/>
<dbReference type="Gene3D" id="3.40.50.1820">
    <property type="entry name" value="alpha/beta hydrolase"/>
    <property type="match status" value="1"/>
</dbReference>
<comment type="caution">
    <text evidence="2">The sequence shown here is derived from an EMBL/GenBank/DDBJ whole genome shotgun (WGS) entry which is preliminary data.</text>
</comment>
<name>A0A6V7V4V5_MELEN</name>
<dbReference type="InterPro" id="IPR029058">
    <property type="entry name" value="AB_hydrolase_fold"/>
</dbReference>
<dbReference type="Proteomes" id="UP000580250">
    <property type="component" value="Unassembled WGS sequence"/>
</dbReference>
<accession>A0A6V7V4V5</accession>
<gene>
    <name evidence="2" type="ORF">MENT_LOCUS21377</name>
</gene>
<evidence type="ECO:0000313" key="2">
    <source>
        <dbReference type="EMBL" id="CAD2170006.1"/>
    </source>
</evidence>
<dbReference type="OrthoDB" id="19653at2759"/>
<keyword evidence="1" id="KW-0472">Membrane</keyword>
<keyword evidence="1" id="KW-0812">Transmembrane</keyword>